<evidence type="ECO:0000313" key="3">
    <source>
        <dbReference type="Proteomes" id="UP000886752"/>
    </source>
</evidence>
<dbReference type="EMBL" id="DXHV01000028">
    <property type="protein sequence ID" value="HIW00012.1"/>
    <property type="molecule type" value="Genomic_DNA"/>
</dbReference>
<dbReference type="InterPro" id="IPR025938">
    <property type="entry name" value="RRXRR_dom"/>
</dbReference>
<feature type="domain" description="HNH nuclease" evidence="1">
    <location>
        <begin position="187"/>
        <end position="239"/>
    </location>
</feature>
<accession>A0A9D1PUM1</accession>
<dbReference type="NCBIfam" id="NF040563">
    <property type="entry name" value="guided_IscB"/>
    <property type="match status" value="1"/>
</dbReference>
<keyword evidence="2" id="KW-0540">Nuclease</keyword>
<dbReference type="CDD" id="cd00085">
    <property type="entry name" value="HNHc"/>
    <property type="match status" value="1"/>
</dbReference>
<comment type="caution">
    <text evidence="2">The sequence shown here is derived from an EMBL/GenBank/DDBJ whole genome shotgun (WGS) entry which is preliminary data.</text>
</comment>
<reference evidence="2" key="1">
    <citation type="journal article" date="2021" name="PeerJ">
        <title>Extensive microbial diversity within the chicken gut microbiome revealed by metagenomics and culture.</title>
        <authorList>
            <person name="Gilroy R."/>
            <person name="Ravi A."/>
            <person name="Getino M."/>
            <person name="Pursley I."/>
            <person name="Horton D.L."/>
            <person name="Alikhan N.F."/>
            <person name="Baker D."/>
            <person name="Gharbi K."/>
            <person name="Hall N."/>
            <person name="Watson M."/>
            <person name="Adriaenssens E.M."/>
            <person name="Foster-Nyarko E."/>
            <person name="Jarju S."/>
            <person name="Secka A."/>
            <person name="Antonio M."/>
            <person name="Oren A."/>
            <person name="Chaudhuri R.R."/>
            <person name="La Ragione R."/>
            <person name="Hildebrand F."/>
            <person name="Pallen M.J."/>
        </authorList>
    </citation>
    <scope>NUCLEOTIDE SEQUENCE</scope>
    <source>
        <strain evidence="2">ChiHecec2B26-446</strain>
    </source>
</reference>
<proteinExistence type="predicted"/>
<evidence type="ECO:0000259" key="1">
    <source>
        <dbReference type="SMART" id="SM00507"/>
    </source>
</evidence>
<dbReference type="GO" id="GO:0003676">
    <property type="term" value="F:nucleic acid binding"/>
    <property type="evidence" value="ECO:0007669"/>
    <property type="project" value="InterPro"/>
</dbReference>
<dbReference type="Pfam" id="PF01844">
    <property type="entry name" value="HNH"/>
    <property type="match status" value="1"/>
</dbReference>
<dbReference type="InterPro" id="IPR002711">
    <property type="entry name" value="HNH"/>
</dbReference>
<reference evidence="2" key="2">
    <citation type="submission" date="2021-04" db="EMBL/GenBank/DDBJ databases">
        <authorList>
            <person name="Gilroy R."/>
        </authorList>
    </citation>
    <scope>NUCLEOTIDE SEQUENCE</scope>
    <source>
        <strain evidence="2">ChiHecec2B26-446</strain>
    </source>
</reference>
<dbReference type="InterPro" id="IPR003615">
    <property type="entry name" value="HNH_nuc"/>
</dbReference>
<keyword evidence="2" id="KW-0255">Endonuclease</keyword>
<name>A0A9D1PUM1_9BACT</name>
<dbReference type="AlphaFoldDB" id="A0A9D1PUM1"/>
<dbReference type="Gene3D" id="1.10.30.50">
    <property type="match status" value="1"/>
</dbReference>
<dbReference type="InterPro" id="IPR047693">
    <property type="entry name" value="RNA-guided_IscB-like"/>
</dbReference>
<dbReference type="GO" id="GO:0008270">
    <property type="term" value="F:zinc ion binding"/>
    <property type="evidence" value="ECO:0007669"/>
    <property type="project" value="InterPro"/>
</dbReference>
<dbReference type="Proteomes" id="UP000886752">
    <property type="component" value="Unassembled WGS sequence"/>
</dbReference>
<organism evidence="2 3">
    <name type="scientific">Candidatus Desulfovibrio intestinipullorum</name>
    <dbReference type="NCBI Taxonomy" id="2838536"/>
    <lineage>
        <taxon>Bacteria</taxon>
        <taxon>Pseudomonadati</taxon>
        <taxon>Thermodesulfobacteriota</taxon>
        <taxon>Desulfovibrionia</taxon>
        <taxon>Desulfovibrionales</taxon>
        <taxon>Desulfovibrionaceae</taxon>
        <taxon>Desulfovibrio</taxon>
    </lineage>
</organism>
<sequence>MSQTMRVFVLNMRGEPLMPCKCAKARHLLKDGKAFVACKSPFTIQLKIATGENRQPITLGIDPGAKTIGLSASTEKAELYSAEVEERQDIPRLNSDRRILRRARRSRKTRYRAPRFSNRVRSRHKGWLAPSVEHKVATHLACVGKIRQILPVTTIVFEEAKFDIQRLQNPEIAGIEYQNGPQRDFDNVRAYVLDRDGYTCQHCKGKSGEPRLHVHHLQSARTGGDAPNNLITLCATCHKALHAGTIRLKRTRGRSYKDATHMNILRKAIVQRLKAAYPELEIRTTYGYITKRTRQEYGIAKSHRADAFCIAGNMGATRLDIYYFQKQIRRHNRKIHNLTIYKGGKRKLHQAPYEVEGFRLFDKVLCEGYVGFIFGRRTSGYFKVCTLGGTVLSKSIHCRKLRLLERRTTFLTEVRYEGGASSPR</sequence>
<dbReference type="Pfam" id="PF14239">
    <property type="entry name" value="RRXRR"/>
    <property type="match status" value="1"/>
</dbReference>
<protein>
    <submittedName>
        <fullName evidence="2">HNH endonuclease</fullName>
    </submittedName>
</protein>
<keyword evidence="2" id="KW-0378">Hydrolase</keyword>
<evidence type="ECO:0000313" key="2">
    <source>
        <dbReference type="EMBL" id="HIW00012.1"/>
    </source>
</evidence>
<dbReference type="SMART" id="SM00507">
    <property type="entry name" value="HNHc"/>
    <property type="match status" value="1"/>
</dbReference>
<dbReference type="GO" id="GO:0004519">
    <property type="term" value="F:endonuclease activity"/>
    <property type="evidence" value="ECO:0007669"/>
    <property type="project" value="UniProtKB-KW"/>
</dbReference>
<gene>
    <name evidence="2" type="ORF">H9894_02330</name>
</gene>